<reference evidence="2 3" key="1">
    <citation type="submission" date="2020-08" db="EMBL/GenBank/DDBJ databases">
        <title>The completed genome sequence of the pathogenic ascomycete fungus Penicillium digitatum.</title>
        <authorList>
            <person name="Wang M."/>
        </authorList>
    </citation>
    <scope>NUCLEOTIDE SEQUENCE [LARGE SCALE GENOMIC DNA]</scope>
    <source>
        <strain evidence="2 3">PdW03</strain>
    </source>
</reference>
<feature type="compositionally biased region" description="Polar residues" evidence="1">
    <location>
        <begin position="1"/>
        <end position="12"/>
    </location>
</feature>
<gene>
    <name evidence="2" type="ORF">Pdw03_5810</name>
</gene>
<evidence type="ECO:0000313" key="2">
    <source>
        <dbReference type="EMBL" id="QQK48175.1"/>
    </source>
</evidence>
<dbReference type="AlphaFoldDB" id="A0A7T6XVS0"/>
<evidence type="ECO:0000256" key="1">
    <source>
        <dbReference type="SAM" id="MobiDB-lite"/>
    </source>
</evidence>
<dbReference type="RefSeq" id="XP_065958112.1">
    <property type="nucleotide sequence ID" value="XM_066101172.1"/>
</dbReference>
<dbReference type="VEuPathDB" id="FungiDB:PDIP_09020"/>
<dbReference type="GeneID" id="26229225"/>
<feature type="compositionally biased region" description="Basic residues" evidence="1">
    <location>
        <begin position="13"/>
        <end position="22"/>
    </location>
</feature>
<dbReference type="EMBL" id="CP060779">
    <property type="protein sequence ID" value="QQK48175.1"/>
    <property type="molecule type" value="Genomic_DNA"/>
</dbReference>
<evidence type="ECO:0000313" key="3">
    <source>
        <dbReference type="Proteomes" id="UP000595662"/>
    </source>
</evidence>
<accession>A0A7T6XVS0</accession>
<name>A0A7T6XVS0_PENDI</name>
<feature type="compositionally biased region" description="Polar residues" evidence="1">
    <location>
        <begin position="55"/>
        <end position="67"/>
    </location>
</feature>
<feature type="region of interest" description="Disordered" evidence="1">
    <location>
        <begin position="48"/>
        <end position="119"/>
    </location>
</feature>
<feature type="region of interest" description="Disordered" evidence="1">
    <location>
        <begin position="1"/>
        <end position="22"/>
    </location>
</feature>
<proteinExistence type="predicted"/>
<sequence length="119" mass="13647">MTSFPGYSSLYKSSRRTSPRHKDKYLRTFQIDFINSIYIHHVGLLPAAKPPEQEPLNQKPESTQPKSYGNEAFAGTANDNITPPKQHHLWGWPHHQEKQPGTKQQPSQKQEDVDWVVGT</sequence>
<organism evidence="2 3">
    <name type="scientific">Penicillium digitatum</name>
    <name type="common">Green mold</name>
    <dbReference type="NCBI Taxonomy" id="36651"/>
    <lineage>
        <taxon>Eukaryota</taxon>
        <taxon>Fungi</taxon>
        <taxon>Dikarya</taxon>
        <taxon>Ascomycota</taxon>
        <taxon>Pezizomycotina</taxon>
        <taxon>Eurotiomycetes</taxon>
        <taxon>Eurotiomycetidae</taxon>
        <taxon>Eurotiales</taxon>
        <taxon>Aspergillaceae</taxon>
        <taxon>Penicillium</taxon>
    </lineage>
</organism>
<protein>
    <submittedName>
        <fullName evidence="2">Uncharacterized protein</fullName>
    </submittedName>
</protein>
<dbReference type="Proteomes" id="UP000595662">
    <property type="component" value="Chromosome 6"/>
</dbReference>